<keyword evidence="2" id="KW-0812">Transmembrane</keyword>
<evidence type="ECO:0000313" key="4">
    <source>
        <dbReference type="Proteomes" id="UP000516260"/>
    </source>
</evidence>
<feature type="compositionally biased region" description="Basic and acidic residues" evidence="1">
    <location>
        <begin position="184"/>
        <end position="193"/>
    </location>
</feature>
<feature type="compositionally biased region" description="Polar residues" evidence="1">
    <location>
        <begin position="171"/>
        <end position="182"/>
    </location>
</feature>
<dbReference type="AlphaFoldDB" id="A0A4Z2BDV6"/>
<organism evidence="3 4">
    <name type="scientific">Takifugu bimaculatus</name>
    <dbReference type="NCBI Taxonomy" id="433685"/>
    <lineage>
        <taxon>Eukaryota</taxon>
        <taxon>Metazoa</taxon>
        <taxon>Chordata</taxon>
        <taxon>Craniata</taxon>
        <taxon>Vertebrata</taxon>
        <taxon>Euteleostomi</taxon>
        <taxon>Actinopterygii</taxon>
        <taxon>Neopterygii</taxon>
        <taxon>Teleostei</taxon>
        <taxon>Neoteleostei</taxon>
        <taxon>Acanthomorphata</taxon>
        <taxon>Eupercaria</taxon>
        <taxon>Tetraodontiformes</taxon>
        <taxon>Tetradontoidea</taxon>
        <taxon>Tetraodontidae</taxon>
        <taxon>Takifugu</taxon>
    </lineage>
</organism>
<keyword evidence="2" id="KW-1133">Transmembrane helix</keyword>
<dbReference type="InterPro" id="IPR026202">
    <property type="entry name" value="GOLGB1"/>
</dbReference>
<sequence>MAALQDDRDQLIEDFKTLRNRYDEELRETRAALNKVERSLQDASSDLAMLAKQRDVLLLKINALESKDSHAELNKLLDQLSKALSEKERDLTQAVLENSAHSRQLAAFSRSMGSLQDERDRLMEELSKAKRAVDTRQGSNVEASTGVKRCEGTGVNGVQSEAKTKLHTKESAQTLQKSQSLGASDRDVSDVEVKDTGTAQEQLVAGGGSGSEELVGRLQAERVQLHSNLQRCMYEIQQRDQYFQQLNQKLQQAAEEKATVTSQLRVVSQTLRDTQTRCQWLEGQVQGHSQGAAYAEVAPGAPQERSNTPVDAQRDVSIDMDTEEEWGAASLDPSQPLMAQKVTGGVLACRRWLRGRSLYFSRLLTSRARSRYFFLFYLFFLHVLVFMCLSSAL</sequence>
<feature type="region of interest" description="Disordered" evidence="1">
    <location>
        <begin position="129"/>
        <end position="193"/>
    </location>
</feature>
<dbReference type="EMBL" id="SWLE01000016">
    <property type="protein sequence ID" value="TNM90574.1"/>
    <property type="molecule type" value="Genomic_DNA"/>
</dbReference>
<evidence type="ECO:0000256" key="1">
    <source>
        <dbReference type="SAM" id="MobiDB-lite"/>
    </source>
</evidence>
<dbReference type="PANTHER" id="PTHR18887">
    <property type="entry name" value="GOLGI-ASSOCIATED PROTEIN GCP360-RELATED"/>
    <property type="match status" value="1"/>
</dbReference>
<proteinExistence type="predicted"/>
<dbReference type="Proteomes" id="UP000516260">
    <property type="component" value="Chromosome 3"/>
</dbReference>
<protein>
    <submittedName>
        <fullName evidence="3">Uncharacterized protein</fullName>
    </submittedName>
</protein>
<reference evidence="3 4" key="1">
    <citation type="submission" date="2019-04" db="EMBL/GenBank/DDBJ databases">
        <title>The sequence and de novo assembly of Takifugu bimaculatus genome using PacBio and Hi-C technologies.</title>
        <authorList>
            <person name="Xu P."/>
            <person name="Liu B."/>
            <person name="Zhou Z."/>
        </authorList>
    </citation>
    <scope>NUCLEOTIDE SEQUENCE [LARGE SCALE GENOMIC DNA]</scope>
    <source>
        <strain evidence="3">TB-2018</strain>
        <tissue evidence="3">Muscle</tissue>
    </source>
</reference>
<dbReference type="PANTHER" id="PTHR18887:SF4">
    <property type="entry name" value="GOLGIN SUBFAMILY B MEMBER 1-LIKE"/>
    <property type="match status" value="1"/>
</dbReference>
<keyword evidence="4" id="KW-1185">Reference proteome</keyword>
<name>A0A4Z2BDV6_9TELE</name>
<dbReference type="GO" id="GO:0005794">
    <property type="term" value="C:Golgi apparatus"/>
    <property type="evidence" value="ECO:0007669"/>
    <property type="project" value="InterPro"/>
</dbReference>
<evidence type="ECO:0000256" key="2">
    <source>
        <dbReference type="SAM" id="Phobius"/>
    </source>
</evidence>
<gene>
    <name evidence="3" type="ORF">fugu_002863</name>
</gene>
<comment type="caution">
    <text evidence="3">The sequence shown here is derived from an EMBL/GenBank/DDBJ whole genome shotgun (WGS) entry which is preliminary data.</text>
</comment>
<keyword evidence="2" id="KW-0472">Membrane</keyword>
<feature type="transmembrane region" description="Helical" evidence="2">
    <location>
        <begin position="372"/>
        <end position="392"/>
    </location>
</feature>
<evidence type="ECO:0000313" key="3">
    <source>
        <dbReference type="EMBL" id="TNM90574.1"/>
    </source>
</evidence>
<accession>A0A4Z2BDV6</accession>